<evidence type="ECO:0000313" key="8">
    <source>
        <dbReference type="Proteomes" id="UP000036947"/>
    </source>
</evidence>
<dbReference type="InterPro" id="IPR050226">
    <property type="entry name" value="NagZ_Beta-hexosaminidase"/>
</dbReference>
<evidence type="ECO:0000256" key="4">
    <source>
        <dbReference type="ARBA" id="ARBA00023295"/>
    </source>
</evidence>
<keyword evidence="8" id="KW-1185">Reference proteome</keyword>
<reference evidence="7 8" key="1">
    <citation type="journal article" date="2015" name="BMC Genomics">
        <title>The genome of the truffle-parasite Tolypocladium ophioglossoides and the evolution of antifungal peptaibiotics.</title>
        <authorList>
            <person name="Quandt C.A."/>
            <person name="Bushley K.E."/>
            <person name="Spatafora J.W."/>
        </authorList>
    </citation>
    <scope>NUCLEOTIDE SEQUENCE [LARGE SCALE GENOMIC DNA]</scope>
    <source>
        <strain evidence="7 8">CBS 100239</strain>
    </source>
</reference>
<evidence type="ECO:0000256" key="3">
    <source>
        <dbReference type="ARBA" id="ARBA00023180"/>
    </source>
</evidence>
<proteinExistence type="inferred from homology"/>
<gene>
    <name evidence="7" type="ORF">TOPH_09069</name>
</gene>
<dbReference type="AlphaFoldDB" id="A0A0L0MX03"/>
<dbReference type="GO" id="GO:0009254">
    <property type="term" value="P:peptidoglycan turnover"/>
    <property type="evidence" value="ECO:0007669"/>
    <property type="project" value="TreeGrafter"/>
</dbReference>
<organism evidence="7 8">
    <name type="scientific">Tolypocladium ophioglossoides (strain CBS 100239)</name>
    <name type="common">Snaketongue truffleclub</name>
    <name type="synonym">Elaphocordyceps ophioglossoides</name>
    <dbReference type="NCBI Taxonomy" id="1163406"/>
    <lineage>
        <taxon>Eukaryota</taxon>
        <taxon>Fungi</taxon>
        <taxon>Dikarya</taxon>
        <taxon>Ascomycota</taxon>
        <taxon>Pezizomycotina</taxon>
        <taxon>Sordariomycetes</taxon>
        <taxon>Hypocreomycetidae</taxon>
        <taxon>Hypocreales</taxon>
        <taxon>Ophiocordycipitaceae</taxon>
        <taxon>Tolypocladium</taxon>
    </lineage>
</organism>
<dbReference type="GO" id="GO:0005975">
    <property type="term" value="P:carbohydrate metabolic process"/>
    <property type="evidence" value="ECO:0007669"/>
    <property type="project" value="InterPro"/>
</dbReference>
<dbReference type="PANTHER" id="PTHR30480">
    <property type="entry name" value="BETA-HEXOSAMINIDASE-RELATED"/>
    <property type="match status" value="1"/>
</dbReference>
<dbReference type="Gene3D" id="3.40.50.1700">
    <property type="entry name" value="Glycoside hydrolase family 3 C-terminal domain"/>
    <property type="match status" value="1"/>
</dbReference>
<keyword evidence="2" id="KW-0378">Hydrolase</keyword>
<keyword evidence="4" id="KW-0326">Glycosidase</keyword>
<dbReference type="InterPro" id="IPR001764">
    <property type="entry name" value="Glyco_hydro_3_N"/>
</dbReference>
<comment type="caution">
    <text evidence="7">The sequence shown here is derived from an EMBL/GenBank/DDBJ whole genome shotgun (WGS) entry which is preliminary data.</text>
</comment>
<feature type="non-terminal residue" evidence="7">
    <location>
        <position position="1"/>
    </location>
</feature>
<evidence type="ECO:0000313" key="7">
    <source>
        <dbReference type="EMBL" id="KND86301.1"/>
    </source>
</evidence>
<dbReference type="STRING" id="1163406.A0A0L0MX03"/>
<dbReference type="OrthoDB" id="4215304at2759"/>
<dbReference type="EMBL" id="LFRF01000062">
    <property type="protein sequence ID" value="KND86301.1"/>
    <property type="molecule type" value="Genomic_DNA"/>
</dbReference>
<evidence type="ECO:0000256" key="1">
    <source>
        <dbReference type="ARBA" id="ARBA00005336"/>
    </source>
</evidence>
<evidence type="ECO:0000259" key="6">
    <source>
        <dbReference type="Pfam" id="PF00933"/>
    </source>
</evidence>
<dbReference type="PANTHER" id="PTHR30480:SF16">
    <property type="entry name" value="GLYCOSIDE HYDROLASE FAMILY 3 DOMAIN PROTEIN"/>
    <property type="match status" value="1"/>
</dbReference>
<dbReference type="Gene3D" id="3.20.20.300">
    <property type="entry name" value="Glycoside hydrolase, family 3, N-terminal domain"/>
    <property type="match status" value="1"/>
</dbReference>
<name>A0A0L0MX03_TOLOC</name>
<keyword evidence="3" id="KW-0325">Glycoprotein</keyword>
<dbReference type="InterPro" id="IPR036881">
    <property type="entry name" value="Glyco_hydro_3_C_sf"/>
</dbReference>
<dbReference type="Proteomes" id="UP000036947">
    <property type="component" value="Unassembled WGS sequence"/>
</dbReference>
<evidence type="ECO:0000256" key="5">
    <source>
        <dbReference type="SAM" id="MobiDB-lite"/>
    </source>
</evidence>
<dbReference type="GO" id="GO:0004553">
    <property type="term" value="F:hydrolase activity, hydrolyzing O-glycosyl compounds"/>
    <property type="evidence" value="ECO:0007669"/>
    <property type="project" value="InterPro"/>
</dbReference>
<feature type="region of interest" description="Disordered" evidence="5">
    <location>
        <begin position="1"/>
        <end position="43"/>
    </location>
</feature>
<dbReference type="InterPro" id="IPR036962">
    <property type="entry name" value="Glyco_hydro_3_N_sf"/>
</dbReference>
<dbReference type="Pfam" id="PF00933">
    <property type="entry name" value="Glyco_hydro_3"/>
    <property type="match status" value="1"/>
</dbReference>
<accession>A0A0L0MX03</accession>
<evidence type="ECO:0000256" key="2">
    <source>
        <dbReference type="ARBA" id="ARBA00022801"/>
    </source>
</evidence>
<feature type="domain" description="Glycoside hydrolase family 3 N-terminal" evidence="6">
    <location>
        <begin position="49"/>
        <end position="370"/>
    </location>
</feature>
<sequence>KAATHSWSISVLGPRTSPASGDARLHQASKHNPKEPASPHSSMAYERRKTIGQLFAVGFHGTEIDDNIRSLIRDYGVGAIVLFKRNVRDAAQLRGLCLGLQTIAQEAGHDQPLFVGIDQENGLVTRISPPIAAQMPGPMALGAAGSLDSAHAIAKATGEMLRHFGINMNYAPVGDINSEPLNPVIGTHSPGDDPEKVSQFAAACASGLRECRIVPCIKHFPGHGDTAVDSHYGLPVINKSREDLEKTELVPFRHAAAAGIEMVMTAHISLPGLAGSKLPATLSPEAIGILRNDMEYQGVIMTDCMEMDGIRATYGTVEGSLMAFQAGVDNVMICHTYEVQTAAVDRICQAISSGEISQQRIDASLDRLRKLKSRFTSWDAALQAQTPDSLSAINKKGEVVARRVYQDATTLVRSQPGVLPLSRTAKTVFVSPGPNIPIGGAVDSGDATLPTRVPWIKSSFGDALRRYNPSVVDIRFTDSTLSEDQWRQVDDADVVILATRNARESQYQKDLGMEIVRRRGESPLVSIATCNPYDFLEDGEMGTYLAVYEPTVEAFQSGVDIIYGEAPA</sequence>
<protein>
    <submittedName>
        <fullName evidence="7">Beta-hexosaminidase</fullName>
    </submittedName>
</protein>
<dbReference type="SUPFAM" id="SSF51445">
    <property type="entry name" value="(Trans)glycosidases"/>
    <property type="match status" value="1"/>
</dbReference>
<comment type="similarity">
    <text evidence="1">Belongs to the glycosyl hydrolase 3 family.</text>
</comment>
<dbReference type="InterPro" id="IPR017853">
    <property type="entry name" value="GH"/>
</dbReference>
<feature type="non-terminal residue" evidence="7">
    <location>
        <position position="568"/>
    </location>
</feature>